<proteinExistence type="predicted"/>
<accession>A0A7R9G1D9</accession>
<evidence type="ECO:0000313" key="3">
    <source>
        <dbReference type="EMBL" id="CAD7262681.1"/>
    </source>
</evidence>
<keyword evidence="1" id="KW-0677">Repeat</keyword>
<evidence type="ECO:0000256" key="1">
    <source>
        <dbReference type="ARBA" id="ARBA00022737"/>
    </source>
</evidence>
<dbReference type="PANTHER" id="PTHR24123:SF141">
    <property type="entry name" value="ANKYRIN 2, ISOFORM U"/>
    <property type="match status" value="1"/>
</dbReference>
<evidence type="ECO:0008006" key="4">
    <source>
        <dbReference type="Google" id="ProtNLM"/>
    </source>
</evidence>
<dbReference type="FunFam" id="2.60.220.30:FF:000009">
    <property type="entry name" value="Ankyrin 2, isoform G"/>
    <property type="match status" value="1"/>
</dbReference>
<dbReference type="AlphaFoldDB" id="A0A7R9G1D9"/>
<keyword evidence="2" id="KW-0040">ANK repeat</keyword>
<dbReference type="PANTHER" id="PTHR24123">
    <property type="entry name" value="ANKYRIN REPEAT-CONTAINING"/>
    <property type="match status" value="1"/>
</dbReference>
<protein>
    <recommendedName>
        <fullName evidence="4">Ankyrin</fullName>
    </recommendedName>
</protein>
<sequence length="159" mass="17701">MEPVIIEVPHFGSLRGMEREIVILRSDNGETWREHTLEASDDAVHQVLNDSFEGEELSALEEVNAGRTTRILTTDFPQYFAVVSRIRQEVHAIGPEGGMVSSSVVPQVQAVFPQGALTKKIKVGLQVNLFKPRKGASAGMLKKITVNHLPKKKRFSLVW</sequence>
<dbReference type="Gene3D" id="2.60.220.30">
    <property type="match status" value="2"/>
</dbReference>
<evidence type="ECO:0000256" key="2">
    <source>
        <dbReference type="ARBA" id="ARBA00023043"/>
    </source>
</evidence>
<organism evidence="3">
    <name type="scientific">Timema shepardi</name>
    <name type="common">Walking stick</name>
    <dbReference type="NCBI Taxonomy" id="629360"/>
    <lineage>
        <taxon>Eukaryota</taxon>
        <taxon>Metazoa</taxon>
        <taxon>Ecdysozoa</taxon>
        <taxon>Arthropoda</taxon>
        <taxon>Hexapoda</taxon>
        <taxon>Insecta</taxon>
        <taxon>Pterygota</taxon>
        <taxon>Neoptera</taxon>
        <taxon>Polyneoptera</taxon>
        <taxon>Phasmatodea</taxon>
        <taxon>Timematodea</taxon>
        <taxon>Timematoidea</taxon>
        <taxon>Timematidae</taxon>
        <taxon>Timema</taxon>
    </lineage>
</organism>
<gene>
    <name evidence="3" type="ORF">TSIB3V08_LOCUS6780</name>
</gene>
<reference evidence="3" key="1">
    <citation type="submission" date="2020-11" db="EMBL/GenBank/DDBJ databases">
        <authorList>
            <person name="Tran Van P."/>
        </authorList>
    </citation>
    <scope>NUCLEOTIDE SEQUENCE</scope>
</reference>
<dbReference type="InterPro" id="IPR051165">
    <property type="entry name" value="Multifunctional_ANK_Repeat"/>
</dbReference>
<dbReference type="EMBL" id="OC003002">
    <property type="protein sequence ID" value="CAD7262681.1"/>
    <property type="molecule type" value="Genomic_DNA"/>
</dbReference>
<name>A0A7R9G1D9_TIMSH</name>